<accession>A0A7W5G0B9</accession>
<name>A0A7W5G0B9_9HYPH</name>
<evidence type="ECO:0000313" key="2">
    <source>
        <dbReference type="EMBL" id="MBB3135500.1"/>
    </source>
</evidence>
<proteinExistence type="predicted"/>
<dbReference type="EMBL" id="JACHXH010000010">
    <property type="protein sequence ID" value="MBB3135500.1"/>
    <property type="molecule type" value="Genomic_DNA"/>
</dbReference>
<gene>
    <name evidence="2" type="ORF">FHS26_003245</name>
</gene>
<keyword evidence="1" id="KW-1133">Transmembrane helix</keyword>
<sequence>MGEPTVNGRAASVSRYRRRAIQPANGSDAFLASPEFRGNPLMRQIFLAIALIAAPVAAFTSFELYASTAPAKTASLGDLSPFKTIIADVQTLASKGDLASAAKRITDYETAWDQAETAIRPLNQNDWNNIDAASDAALKALRQSAPSADKVSKALTALMAVLNNPAQPAQ</sequence>
<protein>
    <recommendedName>
        <fullName evidence="4">Histidine kinase</fullName>
    </recommendedName>
</protein>
<evidence type="ECO:0008006" key="4">
    <source>
        <dbReference type="Google" id="ProtNLM"/>
    </source>
</evidence>
<keyword evidence="1" id="KW-0812">Transmembrane</keyword>
<dbReference type="Proteomes" id="UP000518315">
    <property type="component" value="Unassembled WGS sequence"/>
</dbReference>
<comment type="caution">
    <text evidence="2">The sequence shown here is derived from an EMBL/GenBank/DDBJ whole genome shotgun (WGS) entry which is preliminary data.</text>
</comment>
<evidence type="ECO:0000313" key="3">
    <source>
        <dbReference type="Proteomes" id="UP000518315"/>
    </source>
</evidence>
<organism evidence="2 3">
    <name type="scientific">Rhizobium pisi</name>
    <dbReference type="NCBI Taxonomy" id="574561"/>
    <lineage>
        <taxon>Bacteria</taxon>
        <taxon>Pseudomonadati</taxon>
        <taxon>Pseudomonadota</taxon>
        <taxon>Alphaproteobacteria</taxon>
        <taxon>Hyphomicrobiales</taxon>
        <taxon>Rhizobiaceae</taxon>
        <taxon>Rhizobium/Agrobacterium group</taxon>
        <taxon>Rhizobium</taxon>
    </lineage>
</organism>
<dbReference type="RefSeq" id="WP_245438428.1">
    <property type="nucleotide sequence ID" value="NZ_JACHXH010000010.1"/>
</dbReference>
<dbReference type="AlphaFoldDB" id="A0A7W5G0B9"/>
<reference evidence="2 3" key="1">
    <citation type="submission" date="2020-08" db="EMBL/GenBank/DDBJ databases">
        <title>Genomic Encyclopedia of Type Strains, Phase III (KMG-III): the genomes of soil and plant-associated and newly described type strains.</title>
        <authorList>
            <person name="Whitman W."/>
        </authorList>
    </citation>
    <scope>NUCLEOTIDE SEQUENCE [LARGE SCALE GENOMIC DNA]</scope>
    <source>
        <strain evidence="2 3">CECT 4113</strain>
    </source>
</reference>
<keyword evidence="1" id="KW-0472">Membrane</keyword>
<evidence type="ECO:0000256" key="1">
    <source>
        <dbReference type="SAM" id="Phobius"/>
    </source>
</evidence>
<keyword evidence="3" id="KW-1185">Reference proteome</keyword>
<feature type="transmembrane region" description="Helical" evidence="1">
    <location>
        <begin position="45"/>
        <end position="66"/>
    </location>
</feature>